<dbReference type="SUPFAM" id="SSF53590">
    <property type="entry name" value="Nucleoside hydrolase"/>
    <property type="match status" value="1"/>
</dbReference>
<evidence type="ECO:0000256" key="2">
    <source>
        <dbReference type="ARBA" id="ARBA00023295"/>
    </source>
</evidence>
<dbReference type="InterPro" id="IPR036452">
    <property type="entry name" value="Ribo_hydro-like"/>
</dbReference>
<dbReference type="EMBL" id="JAZHOF010000002">
    <property type="protein sequence ID" value="MEJ8570635.1"/>
    <property type="molecule type" value="Genomic_DNA"/>
</dbReference>
<evidence type="ECO:0000313" key="4">
    <source>
        <dbReference type="EMBL" id="MEJ8570635.1"/>
    </source>
</evidence>
<reference evidence="4 5" key="1">
    <citation type="submission" date="2024-02" db="EMBL/GenBank/DDBJ databases">
        <title>Genome analysis and characterization of Microbaculum marinisediminis sp. nov., isolated from marine sediment.</title>
        <authorList>
            <person name="Du Z.-J."/>
            <person name="Ye Y.-Q."/>
            <person name="Zhang Z.-R."/>
            <person name="Yuan S.-M."/>
            <person name="Zhang X.-Y."/>
        </authorList>
    </citation>
    <scope>NUCLEOTIDE SEQUENCE [LARGE SCALE GENOMIC DNA]</scope>
    <source>
        <strain evidence="4 5">SDUM1044001</strain>
    </source>
</reference>
<sequence>MTGPRHIVIDCDPGIDDAAAILMALADPRLDVLALTCVHGNKPLDVTTANALRILDLAGRPDVPVYAGADRPLLIPAAADGDYYGSDGLGDTGLPQPTRGPAAAHAVDALLETVATAPPASIWLCAIGPLTNVALAMRMDPGFASRLGGLVVMGGNVAPGAPAEFNIATDPAAAEIVFSSEAALTLTPYDVTRVRHASSPTLDALAASASHPAQAVAAMQRSRSPAGSALHDAFALATLTAPDLFAFAEGSVRVDWRDPDRQGVTHFTARAGGRHRVVRDVDAAGFERLLVASLTALT</sequence>
<dbReference type="Gene3D" id="3.90.245.10">
    <property type="entry name" value="Ribonucleoside hydrolase-like"/>
    <property type="match status" value="1"/>
</dbReference>
<feature type="domain" description="Inosine/uridine-preferring nucleoside hydrolase" evidence="3">
    <location>
        <begin position="7"/>
        <end position="287"/>
    </location>
</feature>
<keyword evidence="5" id="KW-1185">Reference proteome</keyword>
<dbReference type="InterPro" id="IPR023186">
    <property type="entry name" value="IUNH"/>
</dbReference>
<organism evidence="4 5">
    <name type="scientific">Microbaculum marinum</name>
    <dbReference type="NCBI Taxonomy" id="1764581"/>
    <lineage>
        <taxon>Bacteria</taxon>
        <taxon>Pseudomonadati</taxon>
        <taxon>Pseudomonadota</taxon>
        <taxon>Alphaproteobacteria</taxon>
        <taxon>Hyphomicrobiales</taxon>
        <taxon>Tepidamorphaceae</taxon>
        <taxon>Microbaculum</taxon>
    </lineage>
</organism>
<accession>A0AAW9RQU9</accession>
<dbReference type="PANTHER" id="PTHR12304">
    <property type="entry name" value="INOSINE-URIDINE PREFERRING NUCLEOSIDE HYDROLASE"/>
    <property type="match status" value="1"/>
</dbReference>
<keyword evidence="1 4" id="KW-0378">Hydrolase</keyword>
<dbReference type="InterPro" id="IPR001910">
    <property type="entry name" value="Inosine/uridine_hydrolase_dom"/>
</dbReference>
<evidence type="ECO:0000313" key="5">
    <source>
        <dbReference type="Proteomes" id="UP001378188"/>
    </source>
</evidence>
<evidence type="ECO:0000259" key="3">
    <source>
        <dbReference type="Pfam" id="PF01156"/>
    </source>
</evidence>
<name>A0AAW9RQU9_9HYPH</name>
<dbReference type="RefSeq" id="WP_340328383.1">
    <property type="nucleotide sequence ID" value="NZ_JAZHOF010000002.1"/>
</dbReference>
<dbReference type="GO" id="GO:0008477">
    <property type="term" value="F:purine nucleosidase activity"/>
    <property type="evidence" value="ECO:0007669"/>
    <property type="project" value="TreeGrafter"/>
</dbReference>
<dbReference type="GO" id="GO:0005829">
    <property type="term" value="C:cytosol"/>
    <property type="evidence" value="ECO:0007669"/>
    <property type="project" value="TreeGrafter"/>
</dbReference>
<evidence type="ECO:0000256" key="1">
    <source>
        <dbReference type="ARBA" id="ARBA00022801"/>
    </source>
</evidence>
<comment type="caution">
    <text evidence="4">The sequence shown here is derived from an EMBL/GenBank/DDBJ whole genome shotgun (WGS) entry which is preliminary data.</text>
</comment>
<proteinExistence type="predicted"/>
<dbReference type="PANTHER" id="PTHR12304:SF4">
    <property type="entry name" value="URIDINE NUCLEOSIDASE"/>
    <property type="match status" value="1"/>
</dbReference>
<dbReference type="GO" id="GO:0006152">
    <property type="term" value="P:purine nucleoside catabolic process"/>
    <property type="evidence" value="ECO:0007669"/>
    <property type="project" value="TreeGrafter"/>
</dbReference>
<keyword evidence="2" id="KW-0326">Glycosidase</keyword>
<dbReference type="Proteomes" id="UP001378188">
    <property type="component" value="Unassembled WGS sequence"/>
</dbReference>
<protein>
    <submittedName>
        <fullName evidence="4">Nucleoside hydrolase</fullName>
    </submittedName>
</protein>
<dbReference type="Pfam" id="PF01156">
    <property type="entry name" value="IU_nuc_hydro"/>
    <property type="match status" value="1"/>
</dbReference>
<dbReference type="AlphaFoldDB" id="A0AAW9RQU9"/>
<gene>
    <name evidence="4" type="ORF">V3328_04075</name>
</gene>